<name>A0A3D8TL98_9LIST</name>
<dbReference type="NCBIfam" id="NF004403">
    <property type="entry name" value="PRK05758.2-4"/>
    <property type="match status" value="1"/>
</dbReference>
<reference evidence="9" key="1">
    <citation type="submission" date="2015-04" db="EMBL/GenBank/DDBJ databases">
        <authorList>
            <person name="Schardt J."/>
            <person name="Mueller-Herbst S."/>
            <person name="Scherer S."/>
            <person name="Huptas C."/>
        </authorList>
    </citation>
    <scope>NUCLEOTIDE SEQUENCE [LARGE SCALE GENOMIC DNA]</scope>
    <source>
        <strain evidence="9">Kiel-L1</strain>
    </source>
</reference>
<dbReference type="PRINTS" id="PR00125">
    <property type="entry name" value="ATPASEDELTA"/>
</dbReference>
<dbReference type="HAMAP" id="MF_01416">
    <property type="entry name" value="ATP_synth_delta_bact"/>
    <property type="match status" value="1"/>
</dbReference>
<evidence type="ECO:0000256" key="7">
    <source>
        <dbReference type="HAMAP-Rule" id="MF_01416"/>
    </source>
</evidence>
<dbReference type="SUPFAM" id="SSF47928">
    <property type="entry name" value="N-terminal domain of the delta subunit of the F1F0-ATP synthase"/>
    <property type="match status" value="1"/>
</dbReference>
<protein>
    <recommendedName>
        <fullName evidence="7">ATP synthase subunit delta</fullName>
    </recommendedName>
    <alternativeName>
        <fullName evidence="7">ATP synthase F(1) sector subunit delta</fullName>
    </alternativeName>
    <alternativeName>
        <fullName evidence="7">F-type ATPase subunit delta</fullName>
        <shortName evidence="7">F-ATPase subunit delta</shortName>
    </alternativeName>
</protein>
<evidence type="ECO:0000256" key="4">
    <source>
        <dbReference type="ARBA" id="ARBA00023065"/>
    </source>
</evidence>
<dbReference type="Pfam" id="PF00213">
    <property type="entry name" value="OSCP"/>
    <property type="match status" value="1"/>
</dbReference>
<comment type="caution">
    <text evidence="8">The sequence shown here is derived from an EMBL/GenBank/DDBJ whole genome shotgun (WGS) entry which is preliminary data.</text>
</comment>
<dbReference type="InterPro" id="IPR026015">
    <property type="entry name" value="ATP_synth_OSCP/delta_N_sf"/>
</dbReference>
<evidence type="ECO:0000256" key="5">
    <source>
        <dbReference type="ARBA" id="ARBA00023136"/>
    </source>
</evidence>
<comment type="subcellular location">
    <subcellularLocation>
        <location evidence="7">Cell membrane</location>
        <topology evidence="7">Peripheral membrane protein</topology>
    </subcellularLocation>
    <subcellularLocation>
        <location evidence="1">Membrane</location>
    </subcellularLocation>
</comment>
<gene>
    <name evidence="7" type="primary">atpH</name>
    <name evidence="8" type="ORF">UR08_12045</name>
</gene>
<sequence>MSKDLEVASRYATAIFQVAEEKKQIREFGEELSVIKQVLTENENFVKLLENPTLTTEQKKELAGSVFKDVNETLRDFIFLLIDRGREDYLMVIADLYKERVNNLEGIAEADVYSVIPLSDQEKESLSAVFAKKLDKKKLHIHNHVDKSLIGGVRVVIGTRIYDDSLKTKLKNMERQIKA</sequence>
<dbReference type="AlphaFoldDB" id="A0A3D8TL98"/>
<dbReference type="GO" id="GO:0005886">
    <property type="term" value="C:plasma membrane"/>
    <property type="evidence" value="ECO:0007669"/>
    <property type="project" value="UniProtKB-SubCell"/>
</dbReference>
<proteinExistence type="inferred from homology"/>
<evidence type="ECO:0000256" key="3">
    <source>
        <dbReference type="ARBA" id="ARBA00022781"/>
    </source>
</evidence>
<comment type="function">
    <text evidence="7">F(1)F(0) ATP synthase produces ATP from ADP in the presence of a proton or sodium gradient. F-type ATPases consist of two structural domains, F(1) containing the extramembraneous catalytic core and F(0) containing the membrane proton channel, linked together by a central stalk and a peripheral stalk. During catalysis, ATP synthesis in the catalytic domain of F(1) is coupled via a rotary mechanism of the central stalk subunits to proton translocation.</text>
</comment>
<dbReference type="NCBIfam" id="TIGR01145">
    <property type="entry name" value="ATP_synt_delta"/>
    <property type="match status" value="1"/>
</dbReference>
<dbReference type="EMBL" id="LARY01000003">
    <property type="protein sequence ID" value="RDW99547.1"/>
    <property type="molecule type" value="Genomic_DNA"/>
</dbReference>
<keyword evidence="2 7" id="KW-0813">Transport</keyword>
<keyword evidence="6 7" id="KW-0066">ATP synthesis</keyword>
<keyword evidence="4 7" id="KW-0406">Ion transport</keyword>
<evidence type="ECO:0000256" key="6">
    <source>
        <dbReference type="ARBA" id="ARBA00023310"/>
    </source>
</evidence>
<dbReference type="GO" id="GO:0045259">
    <property type="term" value="C:proton-transporting ATP synthase complex"/>
    <property type="evidence" value="ECO:0007669"/>
    <property type="project" value="UniProtKB-KW"/>
</dbReference>
<accession>A0A3D8TL98</accession>
<keyword evidence="7" id="KW-0139">CF(1)</keyword>
<keyword evidence="3 7" id="KW-0375">Hydrogen ion transport</keyword>
<organism evidence="8 9">
    <name type="scientific">Listeria kieliensis</name>
    <dbReference type="NCBI Taxonomy" id="1621700"/>
    <lineage>
        <taxon>Bacteria</taxon>
        <taxon>Bacillati</taxon>
        <taxon>Bacillota</taxon>
        <taxon>Bacilli</taxon>
        <taxon>Bacillales</taxon>
        <taxon>Listeriaceae</taxon>
        <taxon>Listeria</taxon>
    </lineage>
</organism>
<evidence type="ECO:0000256" key="2">
    <source>
        <dbReference type="ARBA" id="ARBA00022448"/>
    </source>
</evidence>
<dbReference type="GO" id="GO:0046933">
    <property type="term" value="F:proton-transporting ATP synthase activity, rotational mechanism"/>
    <property type="evidence" value="ECO:0007669"/>
    <property type="project" value="UniProtKB-UniRule"/>
</dbReference>
<dbReference type="Gene3D" id="1.10.520.20">
    <property type="entry name" value="N-terminal domain of the delta subunit of the F1F0-ATP synthase"/>
    <property type="match status" value="1"/>
</dbReference>
<comment type="similarity">
    <text evidence="7">Belongs to the ATPase delta chain family.</text>
</comment>
<dbReference type="PANTHER" id="PTHR11910">
    <property type="entry name" value="ATP SYNTHASE DELTA CHAIN"/>
    <property type="match status" value="1"/>
</dbReference>
<dbReference type="Proteomes" id="UP000257055">
    <property type="component" value="Unassembled WGS sequence"/>
</dbReference>
<keyword evidence="5 7" id="KW-0472">Membrane</keyword>
<keyword evidence="7" id="KW-1003">Cell membrane</keyword>
<evidence type="ECO:0000313" key="8">
    <source>
        <dbReference type="EMBL" id="RDW99547.1"/>
    </source>
</evidence>
<evidence type="ECO:0000313" key="9">
    <source>
        <dbReference type="Proteomes" id="UP000257055"/>
    </source>
</evidence>
<dbReference type="InterPro" id="IPR000711">
    <property type="entry name" value="ATPase_OSCP/dsu"/>
</dbReference>
<dbReference type="RefSeq" id="WP_115753935.1">
    <property type="nucleotide sequence ID" value="NZ_LARY01000003.1"/>
</dbReference>
<evidence type="ECO:0000256" key="1">
    <source>
        <dbReference type="ARBA" id="ARBA00004370"/>
    </source>
</evidence>
<keyword evidence="9" id="KW-1185">Reference proteome</keyword>
<comment type="function">
    <text evidence="7">This protein is part of the stalk that links CF(0) to CF(1). It either transmits conformational changes from CF(0) to CF(1) or is implicated in proton conduction.</text>
</comment>